<evidence type="ECO:0000256" key="2">
    <source>
        <dbReference type="ARBA" id="ARBA00022703"/>
    </source>
</evidence>
<organism evidence="3 4">
    <name type="scientific">Triplophysa tibetana</name>
    <dbReference type="NCBI Taxonomy" id="1572043"/>
    <lineage>
        <taxon>Eukaryota</taxon>
        <taxon>Metazoa</taxon>
        <taxon>Chordata</taxon>
        <taxon>Craniata</taxon>
        <taxon>Vertebrata</taxon>
        <taxon>Euteleostomi</taxon>
        <taxon>Actinopterygii</taxon>
        <taxon>Neopterygii</taxon>
        <taxon>Teleostei</taxon>
        <taxon>Ostariophysi</taxon>
        <taxon>Cypriniformes</taxon>
        <taxon>Nemacheilidae</taxon>
        <taxon>Triplophysa</taxon>
    </lineage>
</organism>
<proteinExistence type="predicted"/>
<dbReference type="GO" id="GO:0006915">
    <property type="term" value="P:apoptotic process"/>
    <property type="evidence" value="ECO:0007669"/>
    <property type="project" value="UniProtKB-KW"/>
</dbReference>
<name>A0A5A9P1N5_9TELE</name>
<dbReference type="Proteomes" id="UP000324632">
    <property type="component" value="Chromosome 11"/>
</dbReference>
<keyword evidence="1" id="KW-0597">Phosphoprotein</keyword>
<dbReference type="GO" id="GO:2001236">
    <property type="term" value="P:regulation of extrinsic apoptotic signaling pathway"/>
    <property type="evidence" value="ECO:0007669"/>
    <property type="project" value="TreeGrafter"/>
</dbReference>
<keyword evidence="4" id="KW-1185">Reference proteome</keyword>
<reference evidence="3 4" key="1">
    <citation type="journal article" date="2019" name="Mol. Ecol. Resour.">
        <title>Chromosome-level genome assembly of Triplophysa tibetana, a fish adapted to the harsh high-altitude environment of the Tibetan Plateau.</title>
        <authorList>
            <person name="Yang X."/>
            <person name="Liu H."/>
            <person name="Ma Z."/>
            <person name="Zou Y."/>
            <person name="Zou M."/>
            <person name="Mao Y."/>
            <person name="Li X."/>
            <person name="Wang H."/>
            <person name="Chen T."/>
            <person name="Wang W."/>
            <person name="Yang R."/>
        </authorList>
    </citation>
    <scope>NUCLEOTIDE SEQUENCE [LARGE SCALE GENOMIC DNA]</scope>
    <source>
        <strain evidence="3">TTIB1903HZAU</strain>
        <tissue evidence="3">Muscle</tissue>
    </source>
</reference>
<dbReference type="SUPFAM" id="SSF56854">
    <property type="entry name" value="Bcl-2 inhibitors of programmed cell death"/>
    <property type="match status" value="1"/>
</dbReference>
<dbReference type="Gene3D" id="1.10.437.10">
    <property type="entry name" value="Blc2-like"/>
    <property type="match status" value="1"/>
</dbReference>
<comment type="caution">
    <text evidence="3">The sequence shown here is derived from an EMBL/GenBank/DDBJ whole genome shotgun (WGS) entry which is preliminary data.</text>
</comment>
<evidence type="ECO:0000256" key="1">
    <source>
        <dbReference type="ARBA" id="ARBA00022553"/>
    </source>
</evidence>
<sequence>MEDDSFLTHSDEYRLLEVYDQQKRKSKVRRVCYKLGDQRFSDVADKLSQIVESGSIVGNGPLHDGLLHDGLQHDGESDSEDLVDMLVELLKKSGDELNEKIKQNHVLLGYLQDSFTYSMFEKLTTTFIKSVVPEHQQSVRNREQIAWTFEVTSRLNALELHPMNRVMGFGATYIKDHFTPWVQGKGGWERAFDDDEEEVH</sequence>
<dbReference type="EMBL" id="SOYY01000011">
    <property type="protein sequence ID" value="KAA0715041.1"/>
    <property type="molecule type" value="Genomic_DNA"/>
</dbReference>
<dbReference type="PANTHER" id="PTHR14965">
    <property type="entry name" value="SI:CH73-248E21.1"/>
    <property type="match status" value="1"/>
</dbReference>
<dbReference type="PANTHER" id="PTHR14965:SF1">
    <property type="entry name" value="APOPTOSIS FACILITATOR BCL-2-LIKE PROTEIN 14"/>
    <property type="match status" value="1"/>
</dbReference>
<dbReference type="InterPro" id="IPR036834">
    <property type="entry name" value="Bcl-2-like_sf"/>
</dbReference>
<dbReference type="AlphaFoldDB" id="A0A5A9P1N5"/>
<accession>A0A5A9P1N5</accession>
<evidence type="ECO:0000313" key="4">
    <source>
        <dbReference type="Proteomes" id="UP000324632"/>
    </source>
</evidence>
<dbReference type="PROSITE" id="PS50062">
    <property type="entry name" value="BCL2_FAMILY"/>
    <property type="match status" value="1"/>
</dbReference>
<keyword evidence="2" id="KW-0053">Apoptosis</keyword>
<gene>
    <name evidence="3" type="ORF">E1301_Tti020607</name>
</gene>
<evidence type="ECO:0000313" key="3">
    <source>
        <dbReference type="EMBL" id="KAA0715041.1"/>
    </source>
</evidence>
<protein>
    <recommendedName>
        <fullName evidence="5">Apoptosis facilitator Bcl-2-like protein 14</fullName>
    </recommendedName>
</protein>
<evidence type="ECO:0008006" key="5">
    <source>
        <dbReference type="Google" id="ProtNLM"/>
    </source>
</evidence>
<dbReference type="InterPro" id="IPR002475">
    <property type="entry name" value="Bcl2-like"/>
</dbReference>